<dbReference type="InterPro" id="IPR006652">
    <property type="entry name" value="Kelch_1"/>
</dbReference>
<keyword evidence="1" id="KW-0880">Kelch repeat</keyword>
<dbReference type="PANTHER" id="PTHR46093:SF18">
    <property type="entry name" value="FIBRONECTIN TYPE-III DOMAIN-CONTAINING PROTEIN"/>
    <property type="match status" value="1"/>
</dbReference>
<evidence type="ECO:0000313" key="5">
    <source>
        <dbReference type="Proteomes" id="UP000663832"/>
    </source>
</evidence>
<protein>
    <submittedName>
        <fullName evidence="4">Uncharacterized protein</fullName>
    </submittedName>
</protein>
<organism evidence="4 5">
    <name type="scientific">Adineta steineri</name>
    <dbReference type="NCBI Taxonomy" id="433720"/>
    <lineage>
        <taxon>Eukaryota</taxon>
        <taxon>Metazoa</taxon>
        <taxon>Spiralia</taxon>
        <taxon>Gnathifera</taxon>
        <taxon>Rotifera</taxon>
        <taxon>Eurotatoria</taxon>
        <taxon>Bdelloidea</taxon>
        <taxon>Adinetida</taxon>
        <taxon>Adinetidae</taxon>
        <taxon>Adineta</taxon>
    </lineage>
</organism>
<comment type="caution">
    <text evidence="4">The sequence shown here is derived from an EMBL/GenBank/DDBJ whole genome shotgun (WGS) entry which is preliminary data.</text>
</comment>
<dbReference type="Gene3D" id="2.120.10.80">
    <property type="entry name" value="Kelch-type beta propeller"/>
    <property type="match status" value="2"/>
</dbReference>
<feature type="region of interest" description="Disordered" evidence="3">
    <location>
        <begin position="1"/>
        <end position="24"/>
    </location>
</feature>
<dbReference type="AlphaFoldDB" id="A0A814QBQ6"/>
<evidence type="ECO:0000256" key="3">
    <source>
        <dbReference type="SAM" id="MobiDB-lite"/>
    </source>
</evidence>
<dbReference type="Proteomes" id="UP000663832">
    <property type="component" value="Unassembled WGS sequence"/>
</dbReference>
<dbReference type="OrthoDB" id="10250130at2759"/>
<gene>
    <name evidence="4" type="ORF">QVE165_LOCUS21254</name>
</gene>
<dbReference type="EMBL" id="CAJNOM010000136">
    <property type="protein sequence ID" value="CAF1118405.1"/>
    <property type="molecule type" value="Genomic_DNA"/>
</dbReference>
<reference evidence="4" key="1">
    <citation type="submission" date="2021-02" db="EMBL/GenBank/DDBJ databases">
        <authorList>
            <person name="Nowell W R."/>
        </authorList>
    </citation>
    <scope>NUCLEOTIDE SEQUENCE</scope>
</reference>
<keyword evidence="2" id="KW-0677">Repeat</keyword>
<keyword evidence="5" id="KW-1185">Reference proteome</keyword>
<dbReference type="Pfam" id="PF24681">
    <property type="entry name" value="Kelch_KLHDC2_KLHL20_DRC7"/>
    <property type="match status" value="2"/>
</dbReference>
<evidence type="ECO:0000256" key="1">
    <source>
        <dbReference type="ARBA" id="ARBA00022441"/>
    </source>
</evidence>
<dbReference type="SUPFAM" id="SSF117281">
    <property type="entry name" value="Kelch motif"/>
    <property type="match status" value="2"/>
</dbReference>
<sequence length="306" mass="35748">MSANEELQWTRIETNGTQPESRSGHSAVIYNNSMYIFGGLGKHRYNDLFKFDFDTYQWTEIKPKDESTLPTKRLKHSACIYDNMMYIFGGWDSSGKLNDMYRYIFDRNEWEIVPCSNSPRARSAHSVVVYKNSMYLFGGIGDNKFNDMHRFSFKTHQWFVINQINPPPRRSSYGGAHIFNDHLYIVCGLGCGKFNDCHSFNFNTLKWTELKYSDNSRVIPAKRGRHSCILSNENLYMFGGYVGIQRSNELFVLNLQTHQWQQLKFQKNVPSAREGHSAVLYNGYMWLFGGWHDNGWYNDIYTLGVL</sequence>
<dbReference type="InterPro" id="IPR015915">
    <property type="entry name" value="Kelch-typ_b-propeller"/>
</dbReference>
<evidence type="ECO:0000313" key="4">
    <source>
        <dbReference type="EMBL" id="CAF1118405.1"/>
    </source>
</evidence>
<name>A0A814QBQ6_9BILA</name>
<dbReference type="PANTHER" id="PTHR46093">
    <property type="entry name" value="ACYL-COA-BINDING DOMAIN-CONTAINING PROTEIN 5"/>
    <property type="match status" value="1"/>
</dbReference>
<dbReference type="SMART" id="SM00612">
    <property type="entry name" value="Kelch"/>
    <property type="match status" value="3"/>
</dbReference>
<accession>A0A814QBQ6</accession>
<evidence type="ECO:0000256" key="2">
    <source>
        <dbReference type="ARBA" id="ARBA00022737"/>
    </source>
</evidence>
<proteinExistence type="predicted"/>
<feature type="compositionally biased region" description="Polar residues" evidence="3">
    <location>
        <begin position="1"/>
        <end position="21"/>
    </location>
</feature>